<dbReference type="Pfam" id="PF00144">
    <property type="entry name" value="Beta-lactamase"/>
    <property type="match status" value="1"/>
</dbReference>
<keyword evidence="2" id="KW-0732">Signal</keyword>
<evidence type="ECO:0000256" key="2">
    <source>
        <dbReference type="SAM" id="SignalP"/>
    </source>
</evidence>
<dbReference type="PROSITE" id="PS50005">
    <property type="entry name" value="TPR"/>
    <property type="match status" value="1"/>
</dbReference>
<dbReference type="PANTHER" id="PTHR46825">
    <property type="entry name" value="D-ALANYL-D-ALANINE-CARBOXYPEPTIDASE/ENDOPEPTIDASE AMPH"/>
    <property type="match status" value="1"/>
</dbReference>
<dbReference type="AlphaFoldDB" id="A0A1H0K069"/>
<dbReference type="Gene3D" id="3.40.710.10">
    <property type="entry name" value="DD-peptidase/beta-lactamase superfamily"/>
    <property type="match status" value="1"/>
</dbReference>
<dbReference type="SUPFAM" id="SSF56601">
    <property type="entry name" value="beta-lactamase/transpeptidase-like"/>
    <property type="match status" value="1"/>
</dbReference>
<dbReference type="InterPro" id="IPR050491">
    <property type="entry name" value="AmpC-like"/>
</dbReference>
<feature type="domain" description="Beta-lactamase-related" evidence="3">
    <location>
        <begin position="54"/>
        <end position="383"/>
    </location>
</feature>
<dbReference type="InterPro" id="IPR011990">
    <property type="entry name" value="TPR-like_helical_dom_sf"/>
</dbReference>
<keyword evidence="1" id="KW-0802">TPR repeat</keyword>
<protein>
    <submittedName>
        <fullName evidence="4">CubicO group peptidase, beta-lactamase class C family</fullName>
    </submittedName>
</protein>
<dbReference type="RefSeq" id="WP_074612666.1">
    <property type="nucleotide sequence ID" value="NZ_FNGY01000015.1"/>
</dbReference>
<dbReference type="SUPFAM" id="SSF48452">
    <property type="entry name" value="TPR-like"/>
    <property type="match status" value="1"/>
</dbReference>
<dbReference type="InterPro" id="IPR019734">
    <property type="entry name" value="TPR_rpt"/>
</dbReference>
<dbReference type="PANTHER" id="PTHR46825:SF12">
    <property type="entry name" value="PENICILLIN-BINDING PROTEIN 4"/>
    <property type="match status" value="1"/>
</dbReference>
<keyword evidence="5" id="KW-1185">Reference proteome</keyword>
<reference evidence="5" key="1">
    <citation type="submission" date="2016-10" db="EMBL/GenBank/DDBJ databases">
        <authorList>
            <person name="Varghese N."/>
            <person name="Submissions S."/>
        </authorList>
    </citation>
    <scope>NUCLEOTIDE SEQUENCE [LARGE SCALE GENOMIC DNA]</scope>
    <source>
        <strain evidence="5">DSM 19110</strain>
    </source>
</reference>
<evidence type="ECO:0000313" key="5">
    <source>
        <dbReference type="Proteomes" id="UP000183200"/>
    </source>
</evidence>
<dbReference type="Gene3D" id="1.25.40.10">
    <property type="entry name" value="Tetratricopeptide repeat domain"/>
    <property type="match status" value="1"/>
</dbReference>
<organism evidence="4 5">
    <name type="scientific">Pedobacter steynii</name>
    <dbReference type="NCBI Taxonomy" id="430522"/>
    <lineage>
        <taxon>Bacteria</taxon>
        <taxon>Pseudomonadati</taxon>
        <taxon>Bacteroidota</taxon>
        <taxon>Sphingobacteriia</taxon>
        <taxon>Sphingobacteriales</taxon>
        <taxon>Sphingobacteriaceae</taxon>
        <taxon>Pedobacter</taxon>
    </lineage>
</organism>
<feature type="chain" id="PRO_5010238087" evidence="2">
    <location>
        <begin position="24"/>
        <end position="604"/>
    </location>
</feature>
<proteinExistence type="predicted"/>
<dbReference type="Proteomes" id="UP000183200">
    <property type="component" value="Unassembled WGS sequence"/>
</dbReference>
<feature type="signal peptide" evidence="2">
    <location>
        <begin position="1"/>
        <end position="23"/>
    </location>
</feature>
<evidence type="ECO:0000259" key="3">
    <source>
        <dbReference type="Pfam" id="PF00144"/>
    </source>
</evidence>
<dbReference type="InterPro" id="IPR012338">
    <property type="entry name" value="Beta-lactam/transpept-like"/>
</dbReference>
<accession>A0A1H0K069</accession>
<sequence length="604" mass="67547">MKKNTSVFGLFLLISLQCSTIYAQYDSQTKAQIKKVESGLRTANRFAGDSVWTIEGRMKHYGVPGLSIAVIKNSKVVWAKSYGVMDRGSKQPVTNQTLFQAASISKPVSAYAVLKEVELGKINAEEDVNRYLKSWKLPDNEFTKEKKVNIKHLLSHSGGLSVGGFAGYQVTDKVPTLVQVLDGLKPANSPAIRVDKAPGGTFRYSGGGYCILQQMLIDLEGKPFPQLMNELVLGPLGMKNSSYNQPLPADRLKFAATGYLPDRSETGGKRHTYPEMAPAGLWTTAEDLAKFAIDLQLTLKGQSKKVLSQEMAVKMVSPFIEEFEGLGIFLEKKGNDRYFGHGGWNEGFSSRLTAAKDSGDGVVVLTNGNQPPLIDELTRAVAETYNWPGYVPPVYQKLEISKENLEYLSGRYRTDRYDLMKVYGDGGKLFLSKNSEEPEQLFKIAENTFVTLSSSDYKVKVVINPADQTKHLALVWGTDSVKYINPLLKANERVPYEFILEGQFDQALAAYQQMKKEHPDYHTVEQRYINDMGYRLLRIKELKKAIDLFKVNTFLYPDNHDVYDSLGEAYLANGDKKLGKENYLKALKLNPNNENAAKILKTLD</sequence>
<feature type="repeat" description="TPR" evidence="1">
    <location>
        <begin position="560"/>
        <end position="593"/>
    </location>
</feature>
<name>A0A1H0K069_9SPHI</name>
<dbReference type="EMBL" id="FNGY01000015">
    <property type="protein sequence ID" value="SDO49395.1"/>
    <property type="molecule type" value="Genomic_DNA"/>
</dbReference>
<gene>
    <name evidence="4" type="ORF">SAMN05421820_115130</name>
</gene>
<evidence type="ECO:0000256" key="1">
    <source>
        <dbReference type="PROSITE-ProRule" id="PRU00339"/>
    </source>
</evidence>
<dbReference type="InterPro" id="IPR001466">
    <property type="entry name" value="Beta-lactam-related"/>
</dbReference>
<evidence type="ECO:0000313" key="4">
    <source>
        <dbReference type="EMBL" id="SDO49395.1"/>
    </source>
</evidence>
<dbReference type="OrthoDB" id="9797709at2"/>
<dbReference type="SMART" id="SM00028">
    <property type="entry name" value="TPR"/>
    <property type="match status" value="1"/>
</dbReference>